<dbReference type="GO" id="GO:0008236">
    <property type="term" value="F:serine-type peptidase activity"/>
    <property type="evidence" value="ECO:0007669"/>
    <property type="project" value="InterPro"/>
</dbReference>
<evidence type="ECO:0000313" key="3">
    <source>
        <dbReference type="EMBL" id="RKH48386.1"/>
    </source>
</evidence>
<dbReference type="SMART" id="SM00944">
    <property type="entry name" value="Pro-kuma_activ"/>
    <property type="match status" value="1"/>
</dbReference>
<proteinExistence type="predicted"/>
<name>A0A3A8NVE6_9BACT</name>
<dbReference type="RefSeq" id="WP_120623226.1">
    <property type="nucleotide sequence ID" value="NZ_RAWG01000001.1"/>
</dbReference>
<dbReference type="InterPro" id="IPR015366">
    <property type="entry name" value="S53_propep"/>
</dbReference>
<feature type="region of interest" description="Disordered" evidence="1">
    <location>
        <begin position="1"/>
        <end position="61"/>
    </location>
</feature>
<dbReference type="Pfam" id="PF09286">
    <property type="entry name" value="Pro-kuma_activ"/>
    <property type="match status" value="1"/>
</dbReference>
<feature type="domain" description="Peptidase S53 activation" evidence="2">
    <location>
        <begin position="45"/>
        <end position="147"/>
    </location>
</feature>
<dbReference type="Proteomes" id="UP000273405">
    <property type="component" value="Unassembled WGS sequence"/>
</dbReference>
<comment type="caution">
    <text evidence="3">The sequence shown here is derived from an EMBL/GenBank/DDBJ whole genome shotgun (WGS) entry which is preliminary data.</text>
</comment>
<dbReference type="EMBL" id="RAWG01000001">
    <property type="protein sequence ID" value="RKH48386.1"/>
    <property type="molecule type" value="Genomic_DNA"/>
</dbReference>
<keyword evidence="4" id="KW-1185">Reference proteome</keyword>
<gene>
    <name evidence="3" type="ORF">D7X12_00150</name>
</gene>
<dbReference type="SUPFAM" id="SSF54897">
    <property type="entry name" value="Protease propeptides/inhibitors"/>
    <property type="match status" value="1"/>
</dbReference>
<evidence type="ECO:0000259" key="2">
    <source>
        <dbReference type="SMART" id="SM00944"/>
    </source>
</evidence>
<dbReference type="CDD" id="cd11377">
    <property type="entry name" value="Pro-peptidase_S53"/>
    <property type="match status" value="1"/>
</dbReference>
<evidence type="ECO:0000256" key="1">
    <source>
        <dbReference type="SAM" id="MobiDB-lite"/>
    </source>
</evidence>
<sequence>MTRGRRGLTSPAGQQKALLPGTWEAGPRPRQESPPPAGRGSACSRVGFARDGPPRGHTRRAPLFRQYLSAEELHRRHAPPESDVRVVTDWLVSKGFKEGAVATNRLLIHFTGTVGQLNDAFGVTLRVLERKAPQAGNPQAGTRIVNRKPTSGCTGPRSPSPIVTFGKTRPPCFASRMASSNGSAPCGT</sequence>
<organism evidence="3 4">
    <name type="scientific">Corallococcus sicarius</name>
    <dbReference type="NCBI Taxonomy" id="2316726"/>
    <lineage>
        <taxon>Bacteria</taxon>
        <taxon>Pseudomonadati</taxon>
        <taxon>Myxococcota</taxon>
        <taxon>Myxococcia</taxon>
        <taxon>Myxococcales</taxon>
        <taxon>Cystobacterineae</taxon>
        <taxon>Myxococcaceae</taxon>
        <taxon>Corallococcus</taxon>
    </lineage>
</organism>
<protein>
    <recommendedName>
        <fullName evidence="2">Peptidase S53 activation domain-containing protein</fullName>
    </recommendedName>
</protein>
<dbReference type="AlphaFoldDB" id="A0A3A8NVE6"/>
<feature type="region of interest" description="Disordered" evidence="1">
    <location>
        <begin position="134"/>
        <end position="166"/>
    </location>
</feature>
<accession>A0A3A8NVE6</accession>
<reference evidence="4" key="1">
    <citation type="submission" date="2018-09" db="EMBL/GenBank/DDBJ databases">
        <authorList>
            <person name="Livingstone P.G."/>
            <person name="Whitworth D.E."/>
        </authorList>
    </citation>
    <scope>NUCLEOTIDE SEQUENCE [LARGE SCALE GENOMIC DNA]</scope>
    <source>
        <strain evidence="4">CA040B</strain>
    </source>
</reference>
<evidence type="ECO:0000313" key="4">
    <source>
        <dbReference type="Proteomes" id="UP000273405"/>
    </source>
</evidence>